<accession>A0A484H7Q5</accession>
<proteinExistence type="predicted"/>
<sequence>MRNDRVGLLRGQVRHSLSLLRVAQAWQLQVQALLGFGVREALLSGHFLFDMQIQTPIEKTGKYPIVCLAHLPSPVPENGTSHTARQVLRGGSLSTNVKLLGRLPLIRALFA</sequence>
<dbReference type="EMBL" id="LR026963">
    <property type="protein sequence ID" value="VBB69581.1"/>
    <property type="molecule type" value="Genomic_DNA"/>
</dbReference>
<organism evidence="1">
    <name type="scientific">invertebrate metagenome</name>
    <dbReference type="NCBI Taxonomy" id="1711999"/>
    <lineage>
        <taxon>unclassified sequences</taxon>
        <taxon>metagenomes</taxon>
        <taxon>organismal metagenomes</taxon>
    </lineage>
</organism>
<dbReference type="AlphaFoldDB" id="A0A484H7Q5"/>
<name>A0A484H7Q5_9ZZZZ</name>
<gene>
    <name evidence="1" type="ORF">RIEGSTA812A_PEG_1054</name>
</gene>
<reference evidence="1" key="1">
    <citation type="submission" date="2018-10" db="EMBL/GenBank/DDBJ databases">
        <authorList>
            <person name="Gruber-Vodicka H."/>
            <person name="Jaeckle O."/>
        </authorList>
    </citation>
    <scope>NUCLEOTIDE SEQUENCE</scope>
</reference>
<protein>
    <submittedName>
        <fullName evidence="1">Uncharacterized protein</fullName>
    </submittedName>
</protein>
<evidence type="ECO:0000313" key="1">
    <source>
        <dbReference type="EMBL" id="VBB69581.1"/>
    </source>
</evidence>